<accession>A0A926ERH5</accession>
<dbReference type="PANTHER" id="PTHR43048">
    <property type="entry name" value="METHYLMALONYL-COA EPIMERASE"/>
    <property type="match status" value="1"/>
</dbReference>
<comment type="caution">
    <text evidence="3">The sequence shown here is derived from an EMBL/GenBank/DDBJ whole genome shotgun (WGS) entry which is preliminary data.</text>
</comment>
<dbReference type="Pfam" id="PF00903">
    <property type="entry name" value="Glyoxalase"/>
    <property type="match status" value="1"/>
</dbReference>
<dbReference type="RefSeq" id="WP_006876120.1">
    <property type="nucleotide sequence ID" value="NZ_JACRTD010000008.1"/>
</dbReference>
<dbReference type="CDD" id="cd06587">
    <property type="entry name" value="VOC"/>
    <property type="match status" value="1"/>
</dbReference>
<sequence length="133" mass="14766">MDIKVMGLSHIGLPTADIDNAIKFYESLGFELLVLKKNMDGYHYAYLQKGDCIIGLPQCLSPELSPQRPSMGAIDHLALACEDIEAAYQECIKAGCRVLSDGIVSNEIWAPKRCRCFMIEAPDGVRLEFQQIS</sequence>
<dbReference type="Proteomes" id="UP000623678">
    <property type="component" value="Unassembled WGS sequence"/>
</dbReference>
<evidence type="ECO:0000313" key="3">
    <source>
        <dbReference type="EMBL" id="MBC8586097.1"/>
    </source>
</evidence>
<proteinExistence type="predicted"/>
<keyword evidence="4" id="KW-1185">Reference proteome</keyword>
<name>A0A926ERH5_9FIRM</name>
<dbReference type="InterPro" id="IPR051785">
    <property type="entry name" value="MMCE/EMCE_epimerase"/>
</dbReference>
<feature type="domain" description="VOC" evidence="2">
    <location>
        <begin position="7"/>
        <end position="132"/>
    </location>
</feature>
<evidence type="ECO:0000256" key="1">
    <source>
        <dbReference type="ARBA" id="ARBA00022723"/>
    </source>
</evidence>
<protein>
    <submittedName>
        <fullName evidence="3">VOC family protein</fullName>
    </submittedName>
</protein>
<evidence type="ECO:0000259" key="2">
    <source>
        <dbReference type="PROSITE" id="PS51819"/>
    </source>
</evidence>
<dbReference type="InterPro" id="IPR029068">
    <property type="entry name" value="Glyas_Bleomycin-R_OHBP_Dase"/>
</dbReference>
<dbReference type="Gene3D" id="3.10.180.10">
    <property type="entry name" value="2,3-Dihydroxybiphenyl 1,2-Dioxygenase, domain 1"/>
    <property type="match status" value="1"/>
</dbReference>
<evidence type="ECO:0000313" key="4">
    <source>
        <dbReference type="Proteomes" id="UP000623678"/>
    </source>
</evidence>
<dbReference type="GO" id="GO:0046491">
    <property type="term" value="P:L-methylmalonyl-CoA metabolic process"/>
    <property type="evidence" value="ECO:0007669"/>
    <property type="project" value="TreeGrafter"/>
</dbReference>
<dbReference type="PROSITE" id="PS51819">
    <property type="entry name" value="VOC"/>
    <property type="match status" value="1"/>
</dbReference>
<reference evidence="3" key="1">
    <citation type="submission" date="2020-08" db="EMBL/GenBank/DDBJ databases">
        <title>Genome public.</title>
        <authorList>
            <person name="Liu C."/>
            <person name="Sun Q."/>
        </authorList>
    </citation>
    <scope>NUCLEOTIDE SEQUENCE</scope>
    <source>
        <strain evidence="3">NSJ-64</strain>
    </source>
</reference>
<dbReference type="GO" id="GO:0046872">
    <property type="term" value="F:metal ion binding"/>
    <property type="evidence" value="ECO:0007669"/>
    <property type="project" value="UniProtKB-KW"/>
</dbReference>
<dbReference type="EMBL" id="JACRTD010000008">
    <property type="protein sequence ID" value="MBC8586097.1"/>
    <property type="molecule type" value="Genomic_DNA"/>
</dbReference>
<dbReference type="GO" id="GO:0004493">
    <property type="term" value="F:methylmalonyl-CoA epimerase activity"/>
    <property type="evidence" value="ECO:0007669"/>
    <property type="project" value="TreeGrafter"/>
</dbReference>
<dbReference type="SUPFAM" id="SSF54593">
    <property type="entry name" value="Glyoxalase/Bleomycin resistance protein/Dihydroxybiphenyl dioxygenase"/>
    <property type="match status" value="1"/>
</dbReference>
<dbReference type="PANTHER" id="PTHR43048:SF3">
    <property type="entry name" value="METHYLMALONYL-COA EPIMERASE, MITOCHONDRIAL"/>
    <property type="match status" value="1"/>
</dbReference>
<keyword evidence="1" id="KW-0479">Metal-binding</keyword>
<dbReference type="InterPro" id="IPR037523">
    <property type="entry name" value="VOC_core"/>
</dbReference>
<dbReference type="InterPro" id="IPR004360">
    <property type="entry name" value="Glyas_Fos-R_dOase_dom"/>
</dbReference>
<organism evidence="3 4">
    <name type="scientific">Youxingia wuxianensis</name>
    <dbReference type="NCBI Taxonomy" id="2763678"/>
    <lineage>
        <taxon>Bacteria</taxon>
        <taxon>Bacillati</taxon>
        <taxon>Bacillota</taxon>
        <taxon>Clostridia</taxon>
        <taxon>Eubacteriales</taxon>
        <taxon>Oscillospiraceae</taxon>
        <taxon>Youxingia</taxon>
    </lineage>
</organism>
<dbReference type="AlphaFoldDB" id="A0A926ERH5"/>
<gene>
    <name evidence="3" type="ORF">H8705_10935</name>
</gene>